<name>A0A9W8L7G7_9FUNG</name>
<evidence type="ECO:0000256" key="4">
    <source>
        <dbReference type="ARBA" id="ARBA00022857"/>
    </source>
</evidence>
<evidence type="ECO:0000313" key="8">
    <source>
        <dbReference type="EMBL" id="KAJ2690824.1"/>
    </source>
</evidence>
<dbReference type="PANTHER" id="PTHR43303:SF4">
    <property type="entry name" value="NADPH DEHYDROGENASE C23G7.10C-RELATED"/>
    <property type="match status" value="1"/>
</dbReference>
<dbReference type="InterPro" id="IPR013785">
    <property type="entry name" value="Aldolase_TIM"/>
</dbReference>
<keyword evidence="9" id="KW-1185">Reference proteome</keyword>
<dbReference type="CDD" id="cd02932">
    <property type="entry name" value="OYE_YqiM_FMN"/>
    <property type="match status" value="1"/>
</dbReference>
<dbReference type="InterPro" id="IPR001155">
    <property type="entry name" value="OxRdtase_FMN_N"/>
</dbReference>
<dbReference type="AlphaFoldDB" id="A0A9W8L7G7"/>
<evidence type="ECO:0000256" key="2">
    <source>
        <dbReference type="ARBA" id="ARBA00022630"/>
    </source>
</evidence>
<dbReference type="GO" id="GO:0050661">
    <property type="term" value="F:NADP binding"/>
    <property type="evidence" value="ECO:0007669"/>
    <property type="project" value="InterPro"/>
</dbReference>
<dbReference type="GO" id="GO:0003959">
    <property type="term" value="F:NADPH dehydrogenase activity"/>
    <property type="evidence" value="ECO:0007669"/>
    <property type="project" value="InterPro"/>
</dbReference>
<dbReference type="SUPFAM" id="SSF51395">
    <property type="entry name" value="FMN-linked oxidoreductases"/>
    <property type="match status" value="1"/>
</dbReference>
<accession>A0A9W8L7G7</accession>
<keyword evidence="4" id="KW-0521">NADP</keyword>
<keyword evidence="2" id="KW-0285">Flavoprotein</keyword>
<feature type="region of interest" description="Disordered" evidence="6">
    <location>
        <begin position="1"/>
        <end position="30"/>
    </location>
</feature>
<dbReference type="OrthoDB" id="72788at2759"/>
<evidence type="ECO:0000259" key="7">
    <source>
        <dbReference type="Pfam" id="PF00724"/>
    </source>
</evidence>
<dbReference type="Gene3D" id="3.20.20.70">
    <property type="entry name" value="Aldolase class I"/>
    <property type="match status" value="1"/>
</dbReference>
<evidence type="ECO:0000256" key="1">
    <source>
        <dbReference type="ARBA" id="ARBA00001917"/>
    </source>
</evidence>
<comment type="caution">
    <text evidence="8">The sequence shown here is derived from an EMBL/GenBank/DDBJ whole genome shotgun (WGS) entry which is preliminary data.</text>
</comment>
<sequence length="417" mass="45489">MSSSVDPRDFYHDQRGLGPGSAVEPTASEVKQGYTAQTRNPAPLPRLFQPLRIRGLTLKNRVAASPMCMYSSQDGFATDFHLVHIGQFAMRGLGLTIMEASGVSPEGRITPHCLGIWKDEHIEKLRQIVNFAHANKGAIGIQLAHAGRKSSTVAPWLMKVHGRNADASTGGWPDNVLGPSAVAFDGGSWTPKELSIDGIHRIQQDFALAAIRADKAGFDVIELHGAHGYLLHEFLSPISNKRTDEYGGSFDNRIRFVVETVRKVRQVWPAQKPLFVRLSVTDWVSPSDEIPTGGWTEEESTELAKILAKEGVDLVDCSTSGSSPKQQIPLAPGYQVCFATAIKQAAPDMLAGAVGLITSAKQANEIVEEDRADLVFLARALLREPNFVLDGAAELGVFAQYPHQYERGRNKSILTFV</sequence>
<evidence type="ECO:0000313" key="9">
    <source>
        <dbReference type="Proteomes" id="UP001151516"/>
    </source>
</evidence>
<feature type="domain" description="NADH:flavin oxidoreductase/NADH oxidase N-terminal" evidence="7">
    <location>
        <begin position="47"/>
        <end position="388"/>
    </location>
</feature>
<dbReference type="Pfam" id="PF00724">
    <property type="entry name" value="Oxidored_FMN"/>
    <property type="match status" value="1"/>
</dbReference>
<keyword evidence="3" id="KW-0288">FMN</keyword>
<evidence type="ECO:0000256" key="3">
    <source>
        <dbReference type="ARBA" id="ARBA00022643"/>
    </source>
</evidence>
<gene>
    <name evidence="8" type="ORF">IWW39_000484</name>
</gene>
<dbReference type="GO" id="GO:0010181">
    <property type="term" value="F:FMN binding"/>
    <property type="evidence" value="ECO:0007669"/>
    <property type="project" value="InterPro"/>
</dbReference>
<dbReference type="Proteomes" id="UP001151516">
    <property type="component" value="Unassembled WGS sequence"/>
</dbReference>
<dbReference type="InterPro" id="IPR044152">
    <property type="entry name" value="YqjM-like"/>
</dbReference>
<dbReference type="PANTHER" id="PTHR43303">
    <property type="entry name" value="NADPH DEHYDROGENASE C23G7.10C-RELATED"/>
    <property type="match status" value="1"/>
</dbReference>
<proteinExistence type="predicted"/>
<reference evidence="8" key="1">
    <citation type="submission" date="2022-07" db="EMBL/GenBank/DDBJ databases">
        <title>Phylogenomic reconstructions and comparative analyses of Kickxellomycotina fungi.</title>
        <authorList>
            <person name="Reynolds N.K."/>
            <person name="Stajich J.E."/>
            <person name="Barry K."/>
            <person name="Grigoriev I.V."/>
            <person name="Crous P."/>
            <person name="Smith M.E."/>
        </authorList>
    </citation>
    <scope>NUCLEOTIDE SEQUENCE</scope>
    <source>
        <strain evidence="8">CBS 109367</strain>
    </source>
</reference>
<evidence type="ECO:0000256" key="6">
    <source>
        <dbReference type="SAM" id="MobiDB-lite"/>
    </source>
</evidence>
<comment type="cofactor">
    <cofactor evidence="1">
        <name>FMN</name>
        <dbReference type="ChEBI" id="CHEBI:58210"/>
    </cofactor>
</comment>
<feature type="compositionally biased region" description="Basic and acidic residues" evidence="6">
    <location>
        <begin position="1"/>
        <end position="15"/>
    </location>
</feature>
<evidence type="ECO:0000256" key="5">
    <source>
        <dbReference type="ARBA" id="ARBA00023002"/>
    </source>
</evidence>
<keyword evidence="5" id="KW-0560">Oxidoreductase</keyword>
<organism evidence="8 9">
    <name type="scientific">Coemansia spiralis</name>
    <dbReference type="NCBI Taxonomy" id="417178"/>
    <lineage>
        <taxon>Eukaryota</taxon>
        <taxon>Fungi</taxon>
        <taxon>Fungi incertae sedis</taxon>
        <taxon>Zoopagomycota</taxon>
        <taxon>Kickxellomycotina</taxon>
        <taxon>Kickxellomycetes</taxon>
        <taxon>Kickxellales</taxon>
        <taxon>Kickxellaceae</taxon>
        <taxon>Coemansia</taxon>
    </lineage>
</organism>
<protein>
    <recommendedName>
        <fullName evidence="7">NADH:flavin oxidoreductase/NADH oxidase N-terminal domain-containing protein</fullName>
    </recommendedName>
</protein>
<dbReference type="EMBL" id="JANBTX010000007">
    <property type="protein sequence ID" value="KAJ2690824.1"/>
    <property type="molecule type" value="Genomic_DNA"/>
</dbReference>